<dbReference type="InterPro" id="IPR009936">
    <property type="entry name" value="DUF1468"/>
</dbReference>
<evidence type="ECO:0000313" key="1">
    <source>
        <dbReference type="EMBL" id="QCO12538.1"/>
    </source>
</evidence>
<protein>
    <submittedName>
        <fullName evidence="1">Tripartite tricarboxylate transporter TctB family protein</fullName>
    </submittedName>
</protein>
<proteinExistence type="predicted"/>
<organism evidence="1 2">
    <name type="scientific">Azospirillum brasilense</name>
    <dbReference type="NCBI Taxonomy" id="192"/>
    <lineage>
        <taxon>Bacteria</taxon>
        <taxon>Pseudomonadati</taxon>
        <taxon>Pseudomonadota</taxon>
        <taxon>Alphaproteobacteria</taxon>
        <taxon>Rhodospirillales</taxon>
        <taxon>Azospirillaceae</taxon>
        <taxon>Azospirillum</taxon>
    </lineage>
</organism>
<dbReference type="AlphaFoldDB" id="A0A4D8QNT0"/>
<dbReference type="Proteomes" id="UP000298774">
    <property type="component" value="Plasmid p3"/>
</dbReference>
<reference evidence="1 2" key="1">
    <citation type="submission" date="2018-09" db="EMBL/GenBank/DDBJ databases">
        <title>Whole genome based analysis of evolution and adaptive divergence in Indian and Brazilian strains of Azospirillum brasilense.</title>
        <authorList>
            <person name="Singh C."/>
            <person name="Tripathi A.K."/>
        </authorList>
    </citation>
    <scope>NUCLEOTIDE SEQUENCE [LARGE SCALE GENOMIC DNA]</scope>
    <source>
        <strain evidence="1 2">MTCC4038</strain>
        <plasmid evidence="1 2">p3</plasmid>
    </source>
</reference>
<keyword evidence="1" id="KW-0614">Plasmid</keyword>
<dbReference type="Pfam" id="PF07331">
    <property type="entry name" value="TctB"/>
    <property type="match status" value="1"/>
</dbReference>
<name>A0A4D8QNT0_AZOBR</name>
<geneLocation type="plasmid" evidence="1 2">
    <name>p3</name>
</geneLocation>
<sequence length="182" mass="19075">MRARLFIPVDSFASKESLPMKFNDAIIAVLLLALAVALFLGARTLPSLPGQTVGPALFPMTIAVALALTSVAILLNAVSSGRMEPWVVLNDGIFSPRTLASVLAVPASVIAYMAFADVAGFLAVSSGILFGLMMVFRTKVGVAASVSVLVSTGCFLLFRSVLMVPLPEGAVERLLMEVLHAV</sequence>
<gene>
    <name evidence="1" type="ORF">D3868_26175</name>
</gene>
<evidence type="ECO:0000313" key="2">
    <source>
        <dbReference type="Proteomes" id="UP000298774"/>
    </source>
</evidence>
<dbReference type="EMBL" id="CP032342">
    <property type="protein sequence ID" value="QCO12538.1"/>
    <property type="molecule type" value="Genomic_DNA"/>
</dbReference>
<accession>A0A4D8QNT0</accession>